<name>A0A2T5G900_9BACL</name>
<evidence type="ECO:0000313" key="2">
    <source>
        <dbReference type="EMBL" id="PTQ52649.1"/>
    </source>
</evidence>
<organism evidence="2 3">
    <name type="scientific">Brockia lithotrophica</name>
    <dbReference type="NCBI Taxonomy" id="933949"/>
    <lineage>
        <taxon>Bacteria</taxon>
        <taxon>Bacillati</taxon>
        <taxon>Bacillota</taxon>
        <taxon>Bacilli</taxon>
        <taxon>Bacillales</taxon>
        <taxon>Bacillales Family X. Incertae Sedis</taxon>
        <taxon>Brockia</taxon>
    </lineage>
</organism>
<dbReference type="CDD" id="cd00732">
    <property type="entry name" value="CheW"/>
    <property type="match status" value="1"/>
</dbReference>
<evidence type="ECO:0000259" key="1">
    <source>
        <dbReference type="PROSITE" id="PS50851"/>
    </source>
</evidence>
<feature type="domain" description="CheW-like" evidence="1">
    <location>
        <begin position="15"/>
        <end position="155"/>
    </location>
</feature>
<accession>A0A2T5G900</accession>
<dbReference type="Gene3D" id="2.30.30.40">
    <property type="entry name" value="SH3 Domains"/>
    <property type="match status" value="1"/>
</dbReference>
<gene>
    <name evidence="2" type="ORF">BLITH_0828</name>
</gene>
<dbReference type="EMBL" id="PEBW01000002">
    <property type="protein sequence ID" value="PTQ52649.1"/>
    <property type="molecule type" value="Genomic_DNA"/>
</dbReference>
<dbReference type="PROSITE" id="PS50851">
    <property type="entry name" value="CHEW"/>
    <property type="match status" value="1"/>
</dbReference>
<dbReference type="Pfam" id="PF01584">
    <property type="entry name" value="CheW"/>
    <property type="match status" value="1"/>
</dbReference>
<dbReference type="InterPro" id="IPR002545">
    <property type="entry name" value="CheW-lke_dom"/>
</dbReference>
<reference evidence="2 3" key="1">
    <citation type="submission" date="2017-08" db="EMBL/GenBank/DDBJ databases">
        <title>Burning lignite coal seam in the remote Altai Mountains harbors a hydrogen-driven thermophilic microbial community.</title>
        <authorList>
            <person name="Kadnikov V.V."/>
            <person name="Mardanov A.V."/>
            <person name="Ivasenko D."/>
            <person name="Beletsky A.V."/>
            <person name="Karnachuk O.V."/>
            <person name="Ravin N.V."/>
        </authorList>
    </citation>
    <scope>NUCLEOTIDE SEQUENCE [LARGE SCALE GENOMIC DNA]</scope>
    <source>
        <strain evidence="2">AL31</strain>
    </source>
</reference>
<dbReference type="GO" id="GO:0006935">
    <property type="term" value="P:chemotaxis"/>
    <property type="evidence" value="ECO:0007669"/>
    <property type="project" value="InterPro"/>
</dbReference>
<evidence type="ECO:0000313" key="3">
    <source>
        <dbReference type="Proteomes" id="UP000244016"/>
    </source>
</evidence>
<comment type="caution">
    <text evidence="2">The sequence shown here is derived from an EMBL/GenBank/DDBJ whole genome shotgun (WGS) entry which is preliminary data.</text>
</comment>
<dbReference type="PANTHER" id="PTHR22617">
    <property type="entry name" value="CHEMOTAXIS SENSOR HISTIDINE KINASE-RELATED"/>
    <property type="match status" value="1"/>
</dbReference>
<dbReference type="AlphaFoldDB" id="A0A2T5G900"/>
<dbReference type="PANTHER" id="PTHR22617:SF23">
    <property type="entry name" value="CHEMOTAXIS PROTEIN CHEW"/>
    <property type="match status" value="1"/>
</dbReference>
<dbReference type="GO" id="GO:0005829">
    <property type="term" value="C:cytosol"/>
    <property type="evidence" value="ECO:0007669"/>
    <property type="project" value="TreeGrafter"/>
</dbReference>
<dbReference type="Proteomes" id="UP000244016">
    <property type="component" value="Unassembled WGS sequence"/>
</dbReference>
<dbReference type="SMART" id="SM00260">
    <property type="entry name" value="CheW"/>
    <property type="match status" value="1"/>
</dbReference>
<dbReference type="Gene3D" id="2.40.50.180">
    <property type="entry name" value="CheA-289, Domain 4"/>
    <property type="match status" value="1"/>
</dbReference>
<dbReference type="SUPFAM" id="SSF50341">
    <property type="entry name" value="CheW-like"/>
    <property type="match status" value="1"/>
</dbReference>
<proteinExistence type="predicted"/>
<dbReference type="InterPro" id="IPR039315">
    <property type="entry name" value="CheW"/>
</dbReference>
<dbReference type="GO" id="GO:0007165">
    <property type="term" value="P:signal transduction"/>
    <property type="evidence" value="ECO:0007669"/>
    <property type="project" value="InterPro"/>
</dbReference>
<sequence>MELLRTEGREGRERESKFVFFRLGSEMYGVDVRHVRSIERLGAVTRVPHAPPYVRGVMNLRGSVVPLVDLRLRLGLPAGEVSDRTRVLIVNLNDKEIGYIVDEANDVRDLTEASVEPTPEVAKTDRSRYLSGVARIGEDLVLLLDLTRILSEEETQELEEMR</sequence>
<dbReference type="InterPro" id="IPR036061">
    <property type="entry name" value="CheW-like_dom_sf"/>
</dbReference>
<protein>
    <submittedName>
        <fullName evidence="2">Positive regulator of CheA protein activity (CheW)</fullName>
    </submittedName>
</protein>